<evidence type="ECO:0000313" key="2">
    <source>
        <dbReference type="EMBL" id="SUY92980.1"/>
    </source>
</evidence>
<gene>
    <name evidence="2" type="ORF">NCTC8684_04110</name>
</gene>
<feature type="transmembrane region" description="Helical" evidence="1">
    <location>
        <begin position="20"/>
        <end position="41"/>
    </location>
</feature>
<dbReference type="RefSeq" id="WP_181902572.1">
    <property type="nucleotide sequence ID" value="NZ_UFVO01000002.1"/>
</dbReference>
<sequence length="49" mass="5229">MDMMLSRTWASLNVVRLDAYQATGGFFIAISFGIAGAMSGAGMRKAQLD</sequence>
<reference evidence="2 3" key="1">
    <citation type="submission" date="2018-06" db="EMBL/GenBank/DDBJ databases">
        <authorList>
            <consortium name="Pathogen Informatics"/>
            <person name="Doyle S."/>
        </authorList>
    </citation>
    <scope>NUCLEOTIDE SEQUENCE [LARGE SCALE GENOMIC DNA]</scope>
    <source>
        <strain evidence="2 3">NCTC8684</strain>
    </source>
</reference>
<evidence type="ECO:0000313" key="3">
    <source>
        <dbReference type="Proteomes" id="UP000254029"/>
    </source>
</evidence>
<dbReference type="EMBL" id="UIGR01000002">
    <property type="protein sequence ID" value="SUY92980.1"/>
    <property type="molecule type" value="Genomic_DNA"/>
</dbReference>
<accession>A0AAX2MF17</accession>
<dbReference type="Proteomes" id="UP000254029">
    <property type="component" value="Unassembled WGS sequence"/>
</dbReference>
<name>A0AAX2MF17_CHRVL</name>
<dbReference type="AlphaFoldDB" id="A0AAX2MF17"/>
<organism evidence="2 3">
    <name type="scientific">Chromobacterium violaceum</name>
    <dbReference type="NCBI Taxonomy" id="536"/>
    <lineage>
        <taxon>Bacteria</taxon>
        <taxon>Pseudomonadati</taxon>
        <taxon>Pseudomonadota</taxon>
        <taxon>Betaproteobacteria</taxon>
        <taxon>Neisseriales</taxon>
        <taxon>Chromobacteriaceae</taxon>
        <taxon>Chromobacterium</taxon>
    </lineage>
</organism>
<proteinExistence type="predicted"/>
<protein>
    <submittedName>
        <fullName evidence="2">Uncharacterized protein</fullName>
    </submittedName>
</protein>
<keyword evidence="1" id="KW-1133">Transmembrane helix</keyword>
<evidence type="ECO:0000256" key="1">
    <source>
        <dbReference type="SAM" id="Phobius"/>
    </source>
</evidence>
<keyword evidence="1" id="KW-0812">Transmembrane</keyword>
<keyword evidence="1" id="KW-0472">Membrane</keyword>
<comment type="caution">
    <text evidence="2">The sequence shown here is derived from an EMBL/GenBank/DDBJ whole genome shotgun (WGS) entry which is preliminary data.</text>
</comment>